<evidence type="ECO:0000313" key="2">
    <source>
        <dbReference type="EMBL" id="MCI85521.1"/>
    </source>
</evidence>
<reference evidence="2 3" key="1">
    <citation type="journal article" date="2018" name="Front. Plant Sci.">
        <title>Red Clover (Trifolium pratense) and Zigzag Clover (T. medium) - A Picture of Genomic Similarities and Differences.</title>
        <authorList>
            <person name="Dluhosova J."/>
            <person name="Istvanek J."/>
            <person name="Nedelnik J."/>
            <person name="Repkova J."/>
        </authorList>
    </citation>
    <scope>NUCLEOTIDE SEQUENCE [LARGE SCALE GENOMIC DNA]</scope>
    <source>
        <strain evidence="3">cv. 10/8</strain>
        <tissue evidence="2">Leaf</tissue>
    </source>
</reference>
<feature type="region of interest" description="Disordered" evidence="1">
    <location>
        <begin position="1"/>
        <end position="36"/>
    </location>
</feature>
<dbReference type="Proteomes" id="UP000265520">
    <property type="component" value="Unassembled WGS sequence"/>
</dbReference>
<evidence type="ECO:0000313" key="3">
    <source>
        <dbReference type="Proteomes" id="UP000265520"/>
    </source>
</evidence>
<protein>
    <submittedName>
        <fullName evidence="2">Uncharacterized protein</fullName>
    </submittedName>
</protein>
<name>A0A392VEZ1_9FABA</name>
<organism evidence="2 3">
    <name type="scientific">Trifolium medium</name>
    <dbReference type="NCBI Taxonomy" id="97028"/>
    <lineage>
        <taxon>Eukaryota</taxon>
        <taxon>Viridiplantae</taxon>
        <taxon>Streptophyta</taxon>
        <taxon>Embryophyta</taxon>
        <taxon>Tracheophyta</taxon>
        <taxon>Spermatophyta</taxon>
        <taxon>Magnoliopsida</taxon>
        <taxon>eudicotyledons</taxon>
        <taxon>Gunneridae</taxon>
        <taxon>Pentapetalae</taxon>
        <taxon>rosids</taxon>
        <taxon>fabids</taxon>
        <taxon>Fabales</taxon>
        <taxon>Fabaceae</taxon>
        <taxon>Papilionoideae</taxon>
        <taxon>50 kb inversion clade</taxon>
        <taxon>NPAAA clade</taxon>
        <taxon>Hologalegina</taxon>
        <taxon>IRL clade</taxon>
        <taxon>Trifolieae</taxon>
        <taxon>Trifolium</taxon>
    </lineage>
</organism>
<feature type="compositionally biased region" description="Polar residues" evidence="1">
    <location>
        <begin position="1"/>
        <end position="21"/>
    </location>
</feature>
<accession>A0A392VEZ1</accession>
<dbReference type="AlphaFoldDB" id="A0A392VEZ1"/>
<feature type="non-terminal residue" evidence="2">
    <location>
        <position position="1"/>
    </location>
</feature>
<comment type="caution">
    <text evidence="2">The sequence shown here is derived from an EMBL/GenBank/DDBJ whole genome shotgun (WGS) entry which is preliminary data.</text>
</comment>
<proteinExistence type="predicted"/>
<sequence>PSSTDTSTIPHNSTDNASSNLLPVIIDSSPVPPRPQ</sequence>
<evidence type="ECO:0000256" key="1">
    <source>
        <dbReference type="SAM" id="MobiDB-lite"/>
    </source>
</evidence>
<keyword evidence="3" id="KW-1185">Reference proteome</keyword>
<dbReference type="EMBL" id="LXQA011117487">
    <property type="protein sequence ID" value="MCI85521.1"/>
    <property type="molecule type" value="Genomic_DNA"/>
</dbReference>